<protein>
    <recommendedName>
        <fullName evidence="1">ANTAR domain-containing protein</fullName>
    </recommendedName>
</protein>
<proteinExistence type="predicted"/>
<name>A0ABP6BJ72_9ACTN</name>
<dbReference type="InterPro" id="IPR005561">
    <property type="entry name" value="ANTAR"/>
</dbReference>
<evidence type="ECO:0000313" key="2">
    <source>
        <dbReference type="EMBL" id="GAA2557834.1"/>
    </source>
</evidence>
<evidence type="ECO:0000313" key="3">
    <source>
        <dbReference type="Proteomes" id="UP001501095"/>
    </source>
</evidence>
<dbReference type="RefSeq" id="WP_344543788.1">
    <property type="nucleotide sequence ID" value="NZ_BAAATM010000027.1"/>
</dbReference>
<dbReference type="Gene3D" id="1.10.10.10">
    <property type="entry name" value="Winged helix-like DNA-binding domain superfamily/Winged helix DNA-binding domain"/>
    <property type="match status" value="1"/>
</dbReference>
<dbReference type="SUPFAM" id="SSF52172">
    <property type="entry name" value="CheY-like"/>
    <property type="match status" value="1"/>
</dbReference>
<comment type="caution">
    <text evidence="2">The sequence shown here is derived from an EMBL/GenBank/DDBJ whole genome shotgun (WGS) entry which is preliminary data.</text>
</comment>
<dbReference type="InterPro" id="IPR011006">
    <property type="entry name" value="CheY-like_superfamily"/>
</dbReference>
<dbReference type="SMART" id="SM01012">
    <property type="entry name" value="ANTAR"/>
    <property type="match status" value="1"/>
</dbReference>
<sequence>MSCLAPRSRTADEAQAERIASLERENAQLRQAITSHATVDQALGVLLAVYRFAPADGFELLREVSQRTNLKLHIVAQAVLDWALGQPLPSTVGRELDTAVERDWRAAEEYRCE</sequence>
<accession>A0ABP6BJ72</accession>
<gene>
    <name evidence="2" type="ORF">GCM10010423_69390</name>
</gene>
<dbReference type="Pfam" id="PF03861">
    <property type="entry name" value="ANTAR"/>
    <property type="match status" value="1"/>
</dbReference>
<dbReference type="EMBL" id="BAAATM010000027">
    <property type="protein sequence ID" value="GAA2557834.1"/>
    <property type="molecule type" value="Genomic_DNA"/>
</dbReference>
<feature type="domain" description="ANTAR" evidence="1">
    <location>
        <begin position="19"/>
        <end position="80"/>
    </location>
</feature>
<dbReference type="PROSITE" id="PS50921">
    <property type="entry name" value="ANTAR"/>
    <property type="match status" value="1"/>
</dbReference>
<dbReference type="Proteomes" id="UP001501095">
    <property type="component" value="Unassembled WGS sequence"/>
</dbReference>
<evidence type="ECO:0000259" key="1">
    <source>
        <dbReference type="PROSITE" id="PS50921"/>
    </source>
</evidence>
<reference evidence="3" key="1">
    <citation type="journal article" date="2019" name="Int. J. Syst. Evol. Microbiol.">
        <title>The Global Catalogue of Microorganisms (GCM) 10K type strain sequencing project: providing services to taxonomists for standard genome sequencing and annotation.</title>
        <authorList>
            <consortium name="The Broad Institute Genomics Platform"/>
            <consortium name="The Broad Institute Genome Sequencing Center for Infectious Disease"/>
            <person name="Wu L."/>
            <person name="Ma J."/>
        </authorList>
    </citation>
    <scope>NUCLEOTIDE SEQUENCE [LARGE SCALE GENOMIC DNA]</scope>
    <source>
        <strain evidence="3">JCM 6924</strain>
    </source>
</reference>
<dbReference type="InterPro" id="IPR036388">
    <property type="entry name" value="WH-like_DNA-bd_sf"/>
</dbReference>
<organism evidence="2 3">
    <name type="scientific">Streptomyces levis</name>
    <dbReference type="NCBI Taxonomy" id="285566"/>
    <lineage>
        <taxon>Bacteria</taxon>
        <taxon>Bacillati</taxon>
        <taxon>Actinomycetota</taxon>
        <taxon>Actinomycetes</taxon>
        <taxon>Kitasatosporales</taxon>
        <taxon>Streptomycetaceae</taxon>
        <taxon>Streptomyces</taxon>
    </lineage>
</organism>
<keyword evidence="3" id="KW-1185">Reference proteome</keyword>